<evidence type="ECO:0000256" key="14">
    <source>
        <dbReference type="HAMAP-Rule" id="MF_00063"/>
    </source>
</evidence>
<evidence type="ECO:0000256" key="3">
    <source>
        <dbReference type="ARBA" id="ARBA00022723"/>
    </source>
</evidence>
<dbReference type="PANTHER" id="PTHR46482">
    <property type="entry name" value="5'-ADENYLYLSULFATE REDUCTASE 3, CHLOROPLASTIC"/>
    <property type="match status" value="1"/>
</dbReference>
<dbReference type="GO" id="GO:0019344">
    <property type="term" value="P:cysteine biosynthetic process"/>
    <property type="evidence" value="ECO:0007669"/>
    <property type="project" value="InterPro"/>
</dbReference>
<comment type="similarity">
    <text evidence="1 14">Belongs to the PAPS reductase family. CysH subfamily.</text>
</comment>
<name>A0A2W6A5R7_9BACT</name>
<dbReference type="Gene3D" id="3.40.50.620">
    <property type="entry name" value="HUPs"/>
    <property type="match status" value="1"/>
</dbReference>
<reference evidence="16 17" key="1">
    <citation type="journal article" date="2017" name="Nature">
        <title>Atmospheric trace gases support primary production in Antarctic desert surface soil.</title>
        <authorList>
            <person name="Ji M."/>
            <person name="Greening C."/>
            <person name="Vanwonterghem I."/>
            <person name="Carere C.R."/>
            <person name="Bay S.K."/>
            <person name="Steen J.A."/>
            <person name="Montgomery K."/>
            <person name="Lines T."/>
            <person name="Beardall J."/>
            <person name="van Dorst J."/>
            <person name="Snape I."/>
            <person name="Stott M.B."/>
            <person name="Hugenholtz P."/>
            <person name="Ferrari B.C."/>
        </authorList>
    </citation>
    <scope>NUCLEOTIDE SEQUENCE [LARGE SCALE GENOMIC DNA]</scope>
    <source>
        <strain evidence="16">RRmetagenome_bin12</strain>
    </source>
</reference>
<feature type="binding site" evidence="14">
    <location>
        <position position="128"/>
    </location>
    <ligand>
        <name>[4Fe-4S] cluster</name>
        <dbReference type="ChEBI" id="CHEBI:49883"/>
    </ligand>
</feature>
<evidence type="ECO:0000259" key="15">
    <source>
        <dbReference type="Pfam" id="PF01507"/>
    </source>
</evidence>
<feature type="binding site" evidence="14">
    <location>
        <position position="215"/>
    </location>
    <ligand>
        <name>[4Fe-4S] cluster</name>
        <dbReference type="ChEBI" id="CHEBI:49883"/>
    </ligand>
</feature>
<dbReference type="GO" id="GO:0070814">
    <property type="term" value="P:hydrogen sulfide biosynthetic process"/>
    <property type="evidence" value="ECO:0007669"/>
    <property type="project" value="UniProtKB-UniRule"/>
</dbReference>
<evidence type="ECO:0000256" key="10">
    <source>
        <dbReference type="ARBA" id="ARBA00029514"/>
    </source>
</evidence>
<evidence type="ECO:0000256" key="6">
    <source>
        <dbReference type="ARBA" id="ARBA00023014"/>
    </source>
</evidence>
<dbReference type="InterPro" id="IPR014729">
    <property type="entry name" value="Rossmann-like_a/b/a_fold"/>
</dbReference>
<dbReference type="EMBL" id="QHBU01000235">
    <property type="protein sequence ID" value="PZR78894.1"/>
    <property type="molecule type" value="Genomic_DNA"/>
</dbReference>
<evidence type="ECO:0000256" key="9">
    <source>
        <dbReference type="ARBA" id="ARBA00024386"/>
    </source>
</evidence>
<dbReference type="EC" id="1.8.4.10" evidence="9 14"/>
<gene>
    <name evidence="14" type="primary">cysH</name>
    <name evidence="16" type="ORF">DLM65_11865</name>
</gene>
<dbReference type="Proteomes" id="UP000248724">
    <property type="component" value="Unassembled WGS sequence"/>
</dbReference>
<accession>A0A2W6A5R7</accession>
<organism evidence="16 17">
    <name type="scientific">Candidatus Aeolococcus gillhamiae</name>
    <dbReference type="NCBI Taxonomy" id="3127015"/>
    <lineage>
        <taxon>Bacteria</taxon>
        <taxon>Bacillati</taxon>
        <taxon>Candidatus Dormiibacterota</taxon>
        <taxon>Candidatus Dormibacteria</taxon>
        <taxon>Candidatus Aeolococcales</taxon>
        <taxon>Candidatus Aeolococcaceae</taxon>
        <taxon>Candidatus Aeolococcus</taxon>
    </lineage>
</organism>
<feature type="binding site" evidence="14">
    <location>
        <position position="212"/>
    </location>
    <ligand>
        <name>[4Fe-4S] cluster</name>
        <dbReference type="ChEBI" id="CHEBI:49883"/>
    </ligand>
</feature>
<comment type="function">
    <text evidence="7 14">Catalyzes the formation of sulfite from adenosine 5'-phosphosulfate (APS) using thioredoxin as an electron donor.</text>
</comment>
<evidence type="ECO:0000256" key="13">
    <source>
        <dbReference type="ARBA" id="ARBA00048441"/>
    </source>
</evidence>
<feature type="domain" description="Phosphoadenosine phosphosulphate reductase" evidence="15">
    <location>
        <begin position="46"/>
        <end position="218"/>
    </location>
</feature>
<evidence type="ECO:0000256" key="5">
    <source>
        <dbReference type="ARBA" id="ARBA00023004"/>
    </source>
</evidence>
<feature type="binding site" evidence="14">
    <location>
        <position position="129"/>
    </location>
    <ligand>
        <name>[4Fe-4S] cluster</name>
        <dbReference type="ChEBI" id="CHEBI:49883"/>
    </ligand>
</feature>
<dbReference type="NCBIfam" id="NF002537">
    <property type="entry name" value="PRK02090.1"/>
    <property type="match status" value="1"/>
</dbReference>
<evidence type="ECO:0000256" key="1">
    <source>
        <dbReference type="ARBA" id="ARBA00009732"/>
    </source>
</evidence>
<feature type="active site" description="Nucleophile; cysteine thiosulfonate intermediate" evidence="14">
    <location>
        <position position="239"/>
    </location>
</feature>
<dbReference type="NCBIfam" id="TIGR02055">
    <property type="entry name" value="APS_reductase"/>
    <property type="match status" value="1"/>
</dbReference>
<evidence type="ECO:0000313" key="16">
    <source>
        <dbReference type="EMBL" id="PZR78894.1"/>
    </source>
</evidence>
<dbReference type="GO" id="GO:0005737">
    <property type="term" value="C:cytoplasm"/>
    <property type="evidence" value="ECO:0007669"/>
    <property type="project" value="UniProtKB-SubCell"/>
</dbReference>
<dbReference type="HAMAP" id="MF_00063">
    <property type="entry name" value="CysH"/>
    <property type="match status" value="1"/>
</dbReference>
<dbReference type="Pfam" id="PF01507">
    <property type="entry name" value="PAPS_reduct"/>
    <property type="match status" value="1"/>
</dbReference>
<comment type="subcellular location">
    <subcellularLocation>
        <location evidence="14">Cytoplasm</location>
    </subcellularLocation>
</comment>
<dbReference type="GO" id="GO:0004604">
    <property type="term" value="F:phosphoadenylyl-sulfate reductase (thioredoxin) activity"/>
    <property type="evidence" value="ECO:0007669"/>
    <property type="project" value="UniProtKB-UniRule"/>
</dbReference>
<dbReference type="GO" id="GO:0051539">
    <property type="term" value="F:4 iron, 4 sulfur cluster binding"/>
    <property type="evidence" value="ECO:0007669"/>
    <property type="project" value="UniProtKB-UniRule"/>
</dbReference>
<evidence type="ECO:0000256" key="2">
    <source>
        <dbReference type="ARBA" id="ARBA00022490"/>
    </source>
</evidence>
<proteinExistence type="inferred from homology"/>
<dbReference type="CDD" id="cd23945">
    <property type="entry name" value="PAPS_reductase"/>
    <property type="match status" value="1"/>
</dbReference>
<keyword evidence="2 14" id="KW-0963">Cytoplasm</keyword>
<comment type="catalytic activity">
    <reaction evidence="13 14">
        <text>[thioredoxin]-disulfide + sulfite + AMP + 2 H(+) = adenosine 5'-phosphosulfate + [thioredoxin]-dithiol</text>
        <dbReference type="Rhea" id="RHEA:21976"/>
        <dbReference type="Rhea" id="RHEA-COMP:10698"/>
        <dbReference type="Rhea" id="RHEA-COMP:10700"/>
        <dbReference type="ChEBI" id="CHEBI:15378"/>
        <dbReference type="ChEBI" id="CHEBI:17359"/>
        <dbReference type="ChEBI" id="CHEBI:29950"/>
        <dbReference type="ChEBI" id="CHEBI:50058"/>
        <dbReference type="ChEBI" id="CHEBI:58243"/>
        <dbReference type="ChEBI" id="CHEBI:456215"/>
        <dbReference type="EC" id="1.8.4.10"/>
    </reaction>
</comment>
<evidence type="ECO:0000313" key="17">
    <source>
        <dbReference type="Proteomes" id="UP000248724"/>
    </source>
</evidence>
<dbReference type="GO" id="GO:0046872">
    <property type="term" value="F:metal ion binding"/>
    <property type="evidence" value="ECO:0007669"/>
    <property type="project" value="UniProtKB-KW"/>
</dbReference>
<evidence type="ECO:0000256" key="12">
    <source>
        <dbReference type="ARBA" id="ARBA00032041"/>
    </source>
</evidence>
<dbReference type="NCBIfam" id="TIGR00434">
    <property type="entry name" value="cysH"/>
    <property type="match status" value="1"/>
</dbReference>
<evidence type="ECO:0000256" key="11">
    <source>
        <dbReference type="ARBA" id="ARBA00030894"/>
    </source>
</evidence>
<dbReference type="GO" id="GO:0019379">
    <property type="term" value="P:sulfate assimilation, phosphoadenylyl sulfate reduction by phosphoadenylyl-sulfate reductase (thioredoxin)"/>
    <property type="evidence" value="ECO:0007669"/>
    <property type="project" value="UniProtKB-UniRule"/>
</dbReference>
<dbReference type="InterPro" id="IPR011798">
    <property type="entry name" value="APS_reductase"/>
</dbReference>
<sequence length="277" mass="30283">MSQASAPTRDSAGLVEGALRRLDGAPPEAVLGWAFEAFANDRVQLCTSLQHEGVVLIDMAVRVNPQVRIFTIDSGRLPQATLDLVDEVRDRYGIGIEVLYPEGTEVSALVSEHGPNLFHRSPELRLACCDVRKVRPLGRKLATLDAWITGLRRDQNTARDDVRSVAVDAVHGGIVKINPLAAWTADQVLAYVADNHLPRNALYAQGYTSIGCDPCTRPTEPGEDPRAGRWWWEQGARECGLHYELRVDETGATRVAPQRVGGHRAGAQALVPELEDA</sequence>
<keyword evidence="3 14" id="KW-0479">Metal-binding</keyword>
<keyword evidence="5 14" id="KW-0408">Iron</keyword>
<comment type="cofactor">
    <cofactor evidence="14">
        <name>[4Fe-4S] cluster</name>
        <dbReference type="ChEBI" id="CHEBI:49883"/>
    </cofactor>
    <text evidence="14">Binds 1 [4Fe-4S] cluster per subunit.</text>
</comment>
<evidence type="ECO:0000256" key="7">
    <source>
        <dbReference type="ARBA" id="ARBA00024298"/>
    </source>
</evidence>
<dbReference type="PANTHER" id="PTHR46482:SF9">
    <property type="entry name" value="5'-ADENYLYLSULFATE REDUCTASE 1, CHLOROPLASTIC"/>
    <property type="match status" value="1"/>
</dbReference>
<dbReference type="AlphaFoldDB" id="A0A2W6A5R7"/>
<keyword evidence="6 14" id="KW-0411">Iron-sulfur</keyword>
<dbReference type="InterPro" id="IPR004511">
    <property type="entry name" value="PAPS/APS_Rdtase"/>
</dbReference>
<protein>
    <recommendedName>
        <fullName evidence="10 14">Adenosine 5'-phosphosulfate reductase</fullName>
        <shortName evidence="14">APS reductase</shortName>
        <ecNumber evidence="9 14">1.8.4.10</ecNumber>
    </recommendedName>
    <alternativeName>
        <fullName evidence="12 14">5'-adenylylsulfate reductase</fullName>
    </alternativeName>
    <alternativeName>
        <fullName evidence="11 14">Thioredoxin-dependent 5'-adenylylsulfate reductase</fullName>
    </alternativeName>
</protein>
<comment type="caution">
    <text evidence="16">The sequence shown here is derived from an EMBL/GenBank/DDBJ whole genome shotgun (WGS) entry which is preliminary data.</text>
</comment>
<keyword evidence="4 14" id="KW-0560">Oxidoreductase</keyword>
<evidence type="ECO:0000256" key="4">
    <source>
        <dbReference type="ARBA" id="ARBA00023002"/>
    </source>
</evidence>
<evidence type="ECO:0000256" key="8">
    <source>
        <dbReference type="ARBA" id="ARBA00024327"/>
    </source>
</evidence>
<dbReference type="GO" id="GO:0043866">
    <property type="term" value="F:adenylyl-sulfate reductase (thioredoxin) activity"/>
    <property type="evidence" value="ECO:0007669"/>
    <property type="project" value="UniProtKB-EC"/>
</dbReference>
<dbReference type="InterPro" id="IPR002500">
    <property type="entry name" value="PAPS_reduct_dom"/>
</dbReference>
<comment type="pathway">
    <text evidence="8 14">Sulfur metabolism; hydrogen sulfide biosynthesis; sulfite from sulfate.</text>
</comment>
<dbReference type="SUPFAM" id="SSF52402">
    <property type="entry name" value="Adenine nucleotide alpha hydrolases-like"/>
    <property type="match status" value="1"/>
</dbReference>
<dbReference type="PIRSF" id="PIRSF000857">
    <property type="entry name" value="PAPS_reductase"/>
    <property type="match status" value="1"/>
</dbReference>